<evidence type="ECO:0000313" key="14">
    <source>
        <dbReference type="Proteomes" id="UP000233100"/>
    </source>
</evidence>
<keyword evidence="9" id="KW-0472">Membrane</keyword>
<evidence type="ECO:0000256" key="9">
    <source>
        <dbReference type="ARBA" id="ARBA00023136"/>
    </source>
</evidence>
<dbReference type="GO" id="GO:0006886">
    <property type="term" value="P:intracellular protein transport"/>
    <property type="evidence" value="ECO:0007669"/>
    <property type="project" value="InterPro"/>
</dbReference>
<feature type="region of interest" description="Disordered" evidence="11">
    <location>
        <begin position="1"/>
        <end position="43"/>
    </location>
</feature>
<dbReference type="PROSITE" id="PS50195">
    <property type="entry name" value="PX"/>
    <property type="match status" value="1"/>
</dbReference>
<proteinExistence type="inferred from homology"/>
<protein>
    <submittedName>
        <fullName evidence="13">Sorting nexin 11</fullName>
    </submittedName>
</protein>
<evidence type="ECO:0000313" key="13">
    <source>
        <dbReference type="Ensembl" id="ENSMFAP00000059149.1"/>
    </source>
</evidence>
<comment type="similarity">
    <text evidence="3">Belongs to the sorting nexin family.</text>
</comment>
<reference evidence="13" key="2">
    <citation type="submission" date="2025-08" db="UniProtKB">
        <authorList>
            <consortium name="Ensembl"/>
        </authorList>
    </citation>
    <scope>IDENTIFICATION</scope>
</reference>
<dbReference type="Pfam" id="PF00787">
    <property type="entry name" value="PX"/>
    <property type="match status" value="1"/>
</dbReference>
<dbReference type="InterPro" id="IPR043544">
    <property type="entry name" value="SNX10/11"/>
</dbReference>
<dbReference type="GeneTree" id="ENSGT00940000160113"/>
<feature type="domain" description="PX" evidence="12">
    <location>
        <begin position="112"/>
        <end position="228"/>
    </location>
</feature>
<comment type="subcellular location">
    <subcellularLocation>
        <location evidence="2">Cytoplasm</location>
    </subcellularLocation>
    <subcellularLocation>
        <location evidence="10">Endomembrane system</location>
        <topology evidence="10">Peripheral membrane protein</topology>
        <orientation evidence="10">Cytoplasmic side</orientation>
    </subcellularLocation>
    <subcellularLocation>
        <location evidence="1">Endosome</location>
    </subcellularLocation>
</comment>
<name>A0A7N9D4E3_MACFA</name>
<evidence type="ECO:0000256" key="6">
    <source>
        <dbReference type="ARBA" id="ARBA00022753"/>
    </source>
</evidence>
<evidence type="ECO:0000259" key="12">
    <source>
        <dbReference type="PROSITE" id="PS50195"/>
    </source>
</evidence>
<reference evidence="13 14" key="1">
    <citation type="submission" date="2013-03" db="EMBL/GenBank/DDBJ databases">
        <authorList>
            <person name="Warren W."/>
            <person name="Wilson R.K."/>
        </authorList>
    </citation>
    <scope>NUCLEOTIDE SEQUENCE</scope>
</reference>
<feature type="region of interest" description="Disordered" evidence="11">
    <location>
        <begin position="279"/>
        <end position="299"/>
    </location>
</feature>
<dbReference type="Bgee" id="ENSMFAG00000001845">
    <property type="expression patterns" value="Expressed in lymph node and 13 other cell types or tissues"/>
</dbReference>
<dbReference type="FunFam" id="3.30.1520.10:FF:000012">
    <property type="entry name" value="Sorting nexin 10"/>
    <property type="match status" value="1"/>
</dbReference>
<dbReference type="Ensembl" id="ENSMFAT00000090736.1">
    <property type="protein sequence ID" value="ENSMFAP00000059149.1"/>
    <property type="gene ID" value="ENSMFAG00000001845.2"/>
</dbReference>
<evidence type="ECO:0000256" key="2">
    <source>
        <dbReference type="ARBA" id="ARBA00004496"/>
    </source>
</evidence>
<keyword evidence="14" id="KW-1185">Reference proteome</keyword>
<organism evidence="13 14">
    <name type="scientific">Macaca fascicularis</name>
    <name type="common">Crab-eating macaque</name>
    <name type="synonym">Cynomolgus monkey</name>
    <dbReference type="NCBI Taxonomy" id="9541"/>
    <lineage>
        <taxon>Eukaryota</taxon>
        <taxon>Metazoa</taxon>
        <taxon>Chordata</taxon>
        <taxon>Craniata</taxon>
        <taxon>Vertebrata</taxon>
        <taxon>Euteleostomi</taxon>
        <taxon>Mammalia</taxon>
        <taxon>Eutheria</taxon>
        <taxon>Euarchontoglires</taxon>
        <taxon>Primates</taxon>
        <taxon>Haplorrhini</taxon>
        <taxon>Catarrhini</taxon>
        <taxon>Cercopithecidae</taxon>
        <taxon>Cercopithecinae</taxon>
        <taxon>Macaca</taxon>
    </lineage>
</organism>
<keyword evidence="6" id="KW-0967">Endosome</keyword>
<keyword evidence="5" id="KW-0963">Cytoplasm</keyword>
<evidence type="ECO:0000256" key="3">
    <source>
        <dbReference type="ARBA" id="ARBA00010883"/>
    </source>
</evidence>
<accession>A0A7N9D4E3</accession>
<evidence type="ECO:0000256" key="11">
    <source>
        <dbReference type="SAM" id="MobiDB-lite"/>
    </source>
</evidence>
<keyword evidence="4" id="KW-0813">Transport</keyword>
<dbReference type="AlphaFoldDB" id="A0A7N9D4E3"/>
<evidence type="ECO:0000256" key="5">
    <source>
        <dbReference type="ARBA" id="ARBA00022490"/>
    </source>
</evidence>
<dbReference type="PANTHER" id="PTHR46209">
    <property type="entry name" value="PX DOMAIN-CONTAINING PROTEIN"/>
    <property type="match status" value="1"/>
</dbReference>
<evidence type="ECO:0000256" key="4">
    <source>
        <dbReference type="ARBA" id="ARBA00022448"/>
    </source>
</evidence>
<dbReference type="GO" id="GO:0005768">
    <property type="term" value="C:endosome"/>
    <property type="evidence" value="ECO:0007669"/>
    <property type="project" value="UniProtKB-SubCell"/>
</dbReference>
<keyword evidence="7" id="KW-0653">Protein transport</keyword>
<dbReference type="InterPro" id="IPR036871">
    <property type="entry name" value="PX_dom_sf"/>
</dbReference>
<gene>
    <name evidence="13" type="primary">SNX11</name>
</gene>
<dbReference type="Proteomes" id="UP000233100">
    <property type="component" value="Chromosome 16"/>
</dbReference>
<reference evidence="13" key="3">
    <citation type="submission" date="2025-09" db="UniProtKB">
        <authorList>
            <consortium name="Ensembl"/>
        </authorList>
    </citation>
    <scope>IDENTIFICATION</scope>
</reference>
<keyword evidence="8" id="KW-0446">Lipid-binding</keyword>
<dbReference type="GO" id="GO:0005886">
    <property type="term" value="C:plasma membrane"/>
    <property type="evidence" value="ECO:0007669"/>
    <property type="project" value="Ensembl"/>
</dbReference>
<dbReference type="SUPFAM" id="SSF64268">
    <property type="entry name" value="PX domain"/>
    <property type="match status" value="1"/>
</dbReference>
<dbReference type="Gene3D" id="3.30.1520.10">
    <property type="entry name" value="Phox-like domain"/>
    <property type="match status" value="1"/>
</dbReference>
<sequence length="366" mass="40375">QWAERGPGLDIRAHSPSLTPHLRPLSSVPSEWRGDPDSSPGPWQAELRRSEAGIPLRARACKGGASWAAGVRASPVVHWGTGDSPGRRSRDLAIWWGAGGVAVGSWCCSQEVITVRVQDPRVQNEGSWNSYVDYKIFLHTNSKAFTAKTSCVRRRYREFVWLRKQLQRNAGLVPVPELPGKSTFFGTSDEFIEKRRQGLQHFLEKVLQSVVLLSDSQLHLFLQSQLSVPEIEACVQGRSTMTVSDAILRYAMSNCGWAQEERQSSSHLAKGDQPKSCCFLPRSGRRNSPSPPPSEEKDHLEVWAPVVDSEVPSLESPTLPPLSSPLCCDFGRPNEGTSTLQSVRRAVGGDHAVPLDPGQLETVLEK</sequence>
<dbReference type="GO" id="GO:1901981">
    <property type="term" value="F:phosphatidylinositol phosphate binding"/>
    <property type="evidence" value="ECO:0007669"/>
    <property type="project" value="Ensembl"/>
</dbReference>
<evidence type="ECO:0000256" key="7">
    <source>
        <dbReference type="ARBA" id="ARBA00022927"/>
    </source>
</evidence>
<evidence type="ECO:0000256" key="8">
    <source>
        <dbReference type="ARBA" id="ARBA00023121"/>
    </source>
</evidence>
<dbReference type="CDD" id="cd06898">
    <property type="entry name" value="PX_SNX10"/>
    <property type="match status" value="1"/>
</dbReference>
<dbReference type="GO" id="GO:0016050">
    <property type="term" value="P:vesicle organization"/>
    <property type="evidence" value="ECO:0007669"/>
    <property type="project" value="Ensembl"/>
</dbReference>
<evidence type="ECO:0000256" key="1">
    <source>
        <dbReference type="ARBA" id="ARBA00004177"/>
    </source>
</evidence>
<dbReference type="SMART" id="SM00312">
    <property type="entry name" value="PX"/>
    <property type="match status" value="1"/>
</dbReference>
<dbReference type="InterPro" id="IPR001683">
    <property type="entry name" value="PX_dom"/>
</dbReference>
<dbReference type="PANTHER" id="PTHR46209:SF1">
    <property type="entry name" value="SORTING NEXIN-11"/>
    <property type="match status" value="1"/>
</dbReference>
<evidence type="ECO:0000256" key="10">
    <source>
        <dbReference type="ARBA" id="ARBA00029433"/>
    </source>
</evidence>